<evidence type="ECO:0000256" key="7">
    <source>
        <dbReference type="ARBA" id="ARBA00022741"/>
    </source>
</evidence>
<evidence type="ECO:0000256" key="12">
    <source>
        <dbReference type="PROSITE-ProRule" id="PRU00110"/>
    </source>
</evidence>
<feature type="compositionally biased region" description="Basic and acidic residues" evidence="13">
    <location>
        <begin position="256"/>
        <end position="283"/>
    </location>
</feature>
<dbReference type="SMART" id="SM00073">
    <property type="entry name" value="HPT"/>
    <property type="match status" value="1"/>
</dbReference>
<keyword evidence="5 12" id="KW-0597">Phosphoprotein</keyword>
<dbReference type="InterPro" id="IPR037006">
    <property type="entry name" value="CheA-like_homodim_sf"/>
</dbReference>
<dbReference type="Pfam" id="PF01584">
    <property type="entry name" value="CheW"/>
    <property type="match status" value="1"/>
</dbReference>
<feature type="domain" description="CheW-like" evidence="15">
    <location>
        <begin position="540"/>
        <end position="674"/>
    </location>
</feature>
<dbReference type="SUPFAM" id="SSF50341">
    <property type="entry name" value="CheW-like"/>
    <property type="match status" value="1"/>
</dbReference>
<comment type="function">
    <text evidence="11">Involved in the transmission of sensory signals from the chemoreceptors to the flagellar motors. CheA is autophosphorylated; it can transfer its phosphate group to either CheB or CheY.</text>
</comment>
<dbReference type="Gene3D" id="3.30.565.10">
    <property type="entry name" value="Histidine kinase-like ATPase, C-terminal domain"/>
    <property type="match status" value="1"/>
</dbReference>
<dbReference type="InterPro" id="IPR004105">
    <property type="entry name" value="CheA-like_dim"/>
</dbReference>
<dbReference type="AlphaFoldDB" id="A0A6M4GWQ7"/>
<dbReference type="Gene3D" id="1.20.120.160">
    <property type="entry name" value="HPT domain"/>
    <property type="match status" value="1"/>
</dbReference>
<dbReference type="Pfam" id="PF02518">
    <property type="entry name" value="HATPase_c"/>
    <property type="match status" value="1"/>
</dbReference>
<dbReference type="PRINTS" id="PR00344">
    <property type="entry name" value="BCTRLSENSOR"/>
</dbReference>
<dbReference type="GO" id="GO:0005524">
    <property type="term" value="F:ATP binding"/>
    <property type="evidence" value="ECO:0007669"/>
    <property type="project" value="UniProtKB-KW"/>
</dbReference>
<dbReference type="InterPro" id="IPR036641">
    <property type="entry name" value="HPT_dom_sf"/>
</dbReference>
<dbReference type="InterPro" id="IPR051315">
    <property type="entry name" value="Bact_Chemotaxis_CheA"/>
</dbReference>
<evidence type="ECO:0000259" key="14">
    <source>
        <dbReference type="PROSITE" id="PS50109"/>
    </source>
</evidence>
<sequence length="674" mass="72861">MTIDLTRFHESFFTESLEAMDATEAHLLALESAGDRDPGAAEERVNAIFRAVHSVKGAAGSLGFGPIGEFTHHLESFLDHARKGSVAVAGSAVDALLASVDHTRSLLKAARDGGEVDANRSVLLVETLRHLSPDNPFAPQAAKPSEADTAGPAQVTYRIRFEPSLDFFRSGNDPLRMFKVLSEMGTLVAKADTARLPAPEAFDPEACYLAWDLLLTTATPRGDIEEVFAWAGEESRVTIAVDTPAPAAAAAAPVVPERRASDERRDRRQADRRRAERRGDEEVGAELRTDRLHVSRDRVDELINLMGELVITKTMLKQAVSTLDPSAIERLEQILASLERNTRDLQDRVMSIRMLPMSHAFGRFARLVRDVGQRTGKQITLEITGGDAELDKSVIEKLVDPLTHLVRNALDHGIEAPPERKAAGKPEGATLKLHAEHKGGHIEIRVSDDGRGIDVARVQAKGREVGLLMPGETIDAERACELIFEPGFSTAAEVGELSGRGVGLDVVRKNILALAGTLRFESKPGRGAEVVLRLPLTLAIIDGMLVTIGADAYIVPMTSIVECLQPDPSTMKSIAGRGMLVELRGEYLPLLELARLTATEGAAAFEDGLLIVLEAEGNKVALLVDALVGQEQVVIKSLERNYRKVGYIAGATILGEGRVTLILDVASLVRAARE</sequence>
<accession>A0A6M4GWQ7</accession>
<dbReference type="InterPro" id="IPR003594">
    <property type="entry name" value="HATPase_dom"/>
</dbReference>
<dbReference type="InterPro" id="IPR004358">
    <property type="entry name" value="Sig_transdc_His_kin-like_C"/>
</dbReference>
<evidence type="ECO:0000256" key="5">
    <source>
        <dbReference type="ARBA" id="ARBA00022553"/>
    </source>
</evidence>
<dbReference type="Proteomes" id="UP000501534">
    <property type="component" value="Chromosome"/>
</dbReference>
<dbReference type="SUPFAM" id="SSF47384">
    <property type="entry name" value="Homodimeric domain of signal transducing histidine kinase"/>
    <property type="match status" value="1"/>
</dbReference>
<evidence type="ECO:0000256" key="8">
    <source>
        <dbReference type="ARBA" id="ARBA00022777"/>
    </source>
</evidence>
<dbReference type="GO" id="GO:0000155">
    <property type="term" value="F:phosphorelay sensor kinase activity"/>
    <property type="evidence" value="ECO:0007669"/>
    <property type="project" value="InterPro"/>
</dbReference>
<keyword evidence="18" id="KW-1185">Reference proteome</keyword>
<dbReference type="FunFam" id="3.30.565.10:FF:000016">
    <property type="entry name" value="Chemotaxis protein CheA, putative"/>
    <property type="match status" value="1"/>
</dbReference>
<evidence type="ECO:0000256" key="10">
    <source>
        <dbReference type="ARBA" id="ARBA00023012"/>
    </source>
</evidence>
<evidence type="ECO:0000313" key="17">
    <source>
        <dbReference type="EMBL" id="QJR10934.1"/>
    </source>
</evidence>
<dbReference type="InterPro" id="IPR002545">
    <property type="entry name" value="CheW-lke_dom"/>
</dbReference>
<dbReference type="GO" id="GO:0005737">
    <property type="term" value="C:cytoplasm"/>
    <property type="evidence" value="ECO:0007669"/>
    <property type="project" value="InterPro"/>
</dbReference>
<dbReference type="EC" id="2.7.13.3" evidence="2"/>
<dbReference type="InterPro" id="IPR036061">
    <property type="entry name" value="CheW-like_dom_sf"/>
</dbReference>
<dbReference type="SUPFAM" id="SSF47226">
    <property type="entry name" value="Histidine-containing phosphotransfer domain, HPT domain"/>
    <property type="match status" value="1"/>
</dbReference>
<gene>
    <name evidence="17" type="primary">cheA</name>
    <name evidence="17" type="ORF">DSM104443_02004</name>
</gene>
<dbReference type="InterPro" id="IPR008207">
    <property type="entry name" value="Sig_transdc_His_kin_Hpt_dom"/>
</dbReference>
<reference evidence="17 18" key="1">
    <citation type="submission" date="2020-04" db="EMBL/GenBank/DDBJ databases">
        <title>Usitatibacter rugosus gen. nov., sp. nov. and Usitatibacter palustris sp. nov., novel members of Usitatibacteraceae fam. nov. within the order Nitrosomonadales isolated from soil.</title>
        <authorList>
            <person name="Huber K.J."/>
            <person name="Neumann-Schaal M."/>
            <person name="Geppert A."/>
            <person name="Luckner M."/>
            <person name="Wanner G."/>
            <person name="Overmann J."/>
        </authorList>
    </citation>
    <scope>NUCLEOTIDE SEQUENCE [LARGE SCALE GENOMIC DNA]</scope>
    <source>
        <strain evidence="17 18">0125_3</strain>
    </source>
</reference>
<dbReference type="PANTHER" id="PTHR43395:SF10">
    <property type="entry name" value="CHEMOTAXIS PROTEIN CHEA"/>
    <property type="match status" value="1"/>
</dbReference>
<organism evidence="17 18">
    <name type="scientific">Usitatibacter rugosus</name>
    <dbReference type="NCBI Taxonomy" id="2732067"/>
    <lineage>
        <taxon>Bacteria</taxon>
        <taxon>Pseudomonadati</taxon>
        <taxon>Pseudomonadota</taxon>
        <taxon>Betaproteobacteria</taxon>
        <taxon>Nitrosomonadales</taxon>
        <taxon>Usitatibacteraceae</taxon>
        <taxon>Usitatibacter</taxon>
    </lineage>
</organism>
<dbReference type="PANTHER" id="PTHR43395">
    <property type="entry name" value="SENSOR HISTIDINE KINASE CHEA"/>
    <property type="match status" value="1"/>
</dbReference>
<dbReference type="Gene3D" id="1.10.287.560">
    <property type="entry name" value="Histidine kinase CheA-like, homodimeric domain"/>
    <property type="match status" value="1"/>
</dbReference>
<dbReference type="RefSeq" id="WP_171091838.1">
    <property type="nucleotide sequence ID" value="NZ_CP053069.1"/>
</dbReference>
<keyword evidence="6 17" id="KW-0808">Transferase</keyword>
<evidence type="ECO:0000256" key="2">
    <source>
        <dbReference type="ARBA" id="ARBA00012438"/>
    </source>
</evidence>
<protein>
    <recommendedName>
        <fullName evidence="3">Chemotaxis protein CheA</fullName>
        <ecNumber evidence="2">2.7.13.3</ecNumber>
    </recommendedName>
</protein>
<dbReference type="Pfam" id="PF01627">
    <property type="entry name" value="Hpt"/>
    <property type="match status" value="1"/>
</dbReference>
<dbReference type="SMART" id="SM00260">
    <property type="entry name" value="CheW"/>
    <property type="match status" value="1"/>
</dbReference>
<feature type="domain" description="HPt" evidence="16">
    <location>
        <begin position="1"/>
        <end position="110"/>
    </location>
</feature>
<dbReference type="FunFam" id="2.30.30.40:FF:000048">
    <property type="entry name" value="Chemotaxis protein CheA, putative"/>
    <property type="match status" value="1"/>
</dbReference>
<keyword evidence="8" id="KW-0418">Kinase</keyword>
<keyword evidence="4" id="KW-0145">Chemotaxis</keyword>
<dbReference type="Gene3D" id="2.30.30.40">
    <property type="entry name" value="SH3 Domains"/>
    <property type="match status" value="1"/>
</dbReference>
<keyword evidence="10" id="KW-0902">Two-component regulatory system</keyword>
<dbReference type="KEGG" id="uru:DSM104443_02004"/>
<name>A0A6M4GWQ7_9PROT</name>
<feature type="domain" description="Histidine kinase" evidence="14">
    <location>
        <begin position="293"/>
        <end position="538"/>
    </location>
</feature>
<comment type="catalytic activity">
    <reaction evidence="1">
        <text>ATP + protein L-histidine = ADP + protein N-phospho-L-histidine.</text>
        <dbReference type="EC" id="2.7.13.3"/>
    </reaction>
</comment>
<dbReference type="EMBL" id="CP053069">
    <property type="protein sequence ID" value="QJR10934.1"/>
    <property type="molecule type" value="Genomic_DNA"/>
</dbReference>
<dbReference type="PROSITE" id="PS50894">
    <property type="entry name" value="HPT"/>
    <property type="match status" value="1"/>
</dbReference>
<feature type="region of interest" description="Disordered" evidence="13">
    <location>
        <begin position="248"/>
        <end position="283"/>
    </location>
</feature>
<evidence type="ECO:0000256" key="9">
    <source>
        <dbReference type="ARBA" id="ARBA00022840"/>
    </source>
</evidence>
<dbReference type="InterPro" id="IPR036890">
    <property type="entry name" value="HATPase_C_sf"/>
</dbReference>
<dbReference type="SMART" id="SM00387">
    <property type="entry name" value="HATPase_c"/>
    <property type="match status" value="1"/>
</dbReference>
<dbReference type="SMART" id="SM01231">
    <property type="entry name" value="H-kinase_dim"/>
    <property type="match status" value="1"/>
</dbReference>
<dbReference type="Pfam" id="PF02895">
    <property type="entry name" value="H-kinase_dim"/>
    <property type="match status" value="1"/>
</dbReference>
<dbReference type="SUPFAM" id="SSF55874">
    <property type="entry name" value="ATPase domain of HSP90 chaperone/DNA topoisomerase II/histidine kinase"/>
    <property type="match status" value="1"/>
</dbReference>
<evidence type="ECO:0000259" key="15">
    <source>
        <dbReference type="PROSITE" id="PS50851"/>
    </source>
</evidence>
<dbReference type="InterPro" id="IPR036097">
    <property type="entry name" value="HisK_dim/P_sf"/>
</dbReference>
<proteinExistence type="predicted"/>
<evidence type="ECO:0000256" key="3">
    <source>
        <dbReference type="ARBA" id="ARBA00021495"/>
    </source>
</evidence>
<feature type="modified residue" description="Phosphohistidine" evidence="12">
    <location>
        <position position="53"/>
    </location>
</feature>
<dbReference type="CDD" id="cd00088">
    <property type="entry name" value="HPT"/>
    <property type="match status" value="1"/>
</dbReference>
<dbReference type="GO" id="GO:0006935">
    <property type="term" value="P:chemotaxis"/>
    <property type="evidence" value="ECO:0007669"/>
    <property type="project" value="UniProtKB-KW"/>
</dbReference>
<evidence type="ECO:0000259" key="16">
    <source>
        <dbReference type="PROSITE" id="PS50894"/>
    </source>
</evidence>
<evidence type="ECO:0000256" key="13">
    <source>
        <dbReference type="SAM" id="MobiDB-lite"/>
    </source>
</evidence>
<evidence type="ECO:0000256" key="11">
    <source>
        <dbReference type="ARBA" id="ARBA00035100"/>
    </source>
</evidence>
<dbReference type="PROSITE" id="PS50851">
    <property type="entry name" value="CHEW"/>
    <property type="match status" value="1"/>
</dbReference>
<evidence type="ECO:0000256" key="1">
    <source>
        <dbReference type="ARBA" id="ARBA00000085"/>
    </source>
</evidence>
<dbReference type="PROSITE" id="PS50109">
    <property type="entry name" value="HIS_KIN"/>
    <property type="match status" value="1"/>
</dbReference>
<evidence type="ECO:0000256" key="4">
    <source>
        <dbReference type="ARBA" id="ARBA00022500"/>
    </source>
</evidence>
<keyword evidence="9" id="KW-0067">ATP-binding</keyword>
<keyword evidence="7" id="KW-0547">Nucleotide-binding</keyword>
<evidence type="ECO:0000256" key="6">
    <source>
        <dbReference type="ARBA" id="ARBA00022679"/>
    </source>
</evidence>
<dbReference type="InterPro" id="IPR005467">
    <property type="entry name" value="His_kinase_dom"/>
</dbReference>
<dbReference type="CDD" id="cd00731">
    <property type="entry name" value="CheA_reg"/>
    <property type="match status" value="1"/>
</dbReference>
<evidence type="ECO:0000313" key="18">
    <source>
        <dbReference type="Proteomes" id="UP000501534"/>
    </source>
</evidence>